<comment type="caution">
    <text evidence="1">The sequence shown here is derived from an EMBL/GenBank/DDBJ whole genome shotgun (WGS) entry which is preliminary data.</text>
</comment>
<sequence>MIYSEKEKYSEVLEDSINYLQNRGYKNIKADMDGYESPKSYTKKGTNISITPDIVAIKEGRKHIFDISLKSEKPQLLKSKWLFLNTLSRLKSHHFKLITKKGHYKFTEDMLEDVNLSNKNLIKI</sequence>
<dbReference type="RefSeq" id="WP_139696760.1">
    <property type="nucleotide sequence ID" value="NZ_CP074074.1"/>
</dbReference>
<dbReference type="AlphaFoldDB" id="A0A5C4SLZ0"/>
<evidence type="ECO:0008006" key="3">
    <source>
        <dbReference type="Google" id="ProtNLM"/>
    </source>
</evidence>
<accession>A0A5C4SLZ0</accession>
<dbReference type="EMBL" id="VDCS01000007">
    <property type="protein sequence ID" value="TNJ44689.1"/>
    <property type="molecule type" value="Genomic_DNA"/>
</dbReference>
<keyword evidence="2" id="KW-1185">Reference proteome</keyword>
<proteinExistence type="predicted"/>
<name>A0A5C4SLZ0_9FLAO</name>
<dbReference type="Proteomes" id="UP000308713">
    <property type="component" value="Unassembled WGS sequence"/>
</dbReference>
<gene>
    <name evidence="1" type="ORF">FGF67_08595</name>
</gene>
<protein>
    <recommendedName>
        <fullName evidence="3">GxxExxY protein</fullName>
    </recommendedName>
</protein>
<organism evidence="1 2">
    <name type="scientific">Allotamlana fucoidanivorans</name>
    <dbReference type="NCBI Taxonomy" id="2583814"/>
    <lineage>
        <taxon>Bacteria</taxon>
        <taxon>Pseudomonadati</taxon>
        <taxon>Bacteroidota</taxon>
        <taxon>Flavobacteriia</taxon>
        <taxon>Flavobacteriales</taxon>
        <taxon>Flavobacteriaceae</taxon>
        <taxon>Allotamlana</taxon>
    </lineage>
</organism>
<reference evidence="1 2" key="1">
    <citation type="submission" date="2019-05" db="EMBL/GenBank/DDBJ databases">
        <title>Tamlana fucoidanivorans sp. nov., isolated from the surface of algae collected from Fujian province in China.</title>
        <authorList>
            <person name="Li J."/>
        </authorList>
    </citation>
    <scope>NUCLEOTIDE SEQUENCE [LARGE SCALE GENOMIC DNA]</scope>
    <source>
        <strain evidence="1 2">CW2-9</strain>
    </source>
</reference>
<dbReference type="OrthoDB" id="1163349at2"/>
<evidence type="ECO:0000313" key="1">
    <source>
        <dbReference type="EMBL" id="TNJ44689.1"/>
    </source>
</evidence>
<evidence type="ECO:0000313" key="2">
    <source>
        <dbReference type="Proteomes" id="UP000308713"/>
    </source>
</evidence>